<comment type="caution">
    <text evidence="1">The sequence shown here is derived from an EMBL/GenBank/DDBJ whole genome shotgun (WGS) entry which is preliminary data.</text>
</comment>
<proteinExistence type="predicted"/>
<evidence type="ECO:0000313" key="2">
    <source>
        <dbReference type="Proteomes" id="UP001497535"/>
    </source>
</evidence>
<keyword evidence="2" id="KW-1185">Reference proteome</keyword>
<gene>
    <name evidence="1" type="ORF">MENTE1834_LOCUS34266</name>
</gene>
<dbReference type="Proteomes" id="UP001497535">
    <property type="component" value="Unassembled WGS sequence"/>
</dbReference>
<name>A0ACB1A5L4_MELEN</name>
<accession>A0ACB1A5L4</accession>
<evidence type="ECO:0000313" key="1">
    <source>
        <dbReference type="EMBL" id="CAK5086751.1"/>
    </source>
</evidence>
<reference evidence="1" key="1">
    <citation type="submission" date="2023-11" db="EMBL/GenBank/DDBJ databases">
        <authorList>
            <person name="Poullet M."/>
        </authorList>
    </citation>
    <scope>NUCLEOTIDE SEQUENCE</scope>
    <source>
        <strain evidence="1">E1834</strain>
    </source>
</reference>
<sequence>MELQEKEGQLLETINTKSEHTSNLLLPIYRYFASIFLLTTHFPQFIIFICSLLPI</sequence>
<protein>
    <submittedName>
        <fullName evidence="1">Uncharacterized protein</fullName>
    </submittedName>
</protein>
<organism evidence="1 2">
    <name type="scientific">Meloidogyne enterolobii</name>
    <name type="common">Root-knot nematode worm</name>
    <name type="synonym">Meloidogyne mayaguensis</name>
    <dbReference type="NCBI Taxonomy" id="390850"/>
    <lineage>
        <taxon>Eukaryota</taxon>
        <taxon>Metazoa</taxon>
        <taxon>Ecdysozoa</taxon>
        <taxon>Nematoda</taxon>
        <taxon>Chromadorea</taxon>
        <taxon>Rhabditida</taxon>
        <taxon>Tylenchina</taxon>
        <taxon>Tylenchomorpha</taxon>
        <taxon>Tylenchoidea</taxon>
        <taxon>Meloidogynidae</taxon>
        <taxon>Meloidogyninae</taxon>
        <taxon>Meloidogyne</taxon>
    </lineage>
</organism>
<dbReference type="EMBL" id="CAVMJV010000061">
    <property type="protein sequence ID" value="CAK5086751.1"/>
    <property type="molecule type" value="Genomic_DNA"/>
</dbReference>